<evidence type="ECO:0000313" key="1">
    <source>
        <dbReference type="EMBL" id="OIQ63326.1"/>
    </source>
</evidence>
<accession>A0A1J5NX41</accession>
<name>A0A1J5NX41_9ZZZZ</name>
<sequence length="58" mass="6384">MDDQAKTPAAGHRRPLQHFEIAVRIAKCGDRPASDMFVDAYRLAGAVIDETDLGQTEQ</sequence>
<gene>
    <name evidence="1" type="ORF">GALL_551330</name>
</gene>
<comment type="caution">
    <text evidence="1">The sequence shown here is derived from an EMBL/GenBank/DDBJ whole genome shotgun (WGS) entry which is preliminary data.</text>
</comment>
<protein>
    <submittedName>
        <fullName evidence="1">Uncharacterized protein</fullName>
    </submittedName>
</protein>
<proteinExistence type="predicted"/>
<organism evidence="1">
    <name type="scientific">mine drainage metagenome</name>
    <dbReference type="NCBI Taxonomy" id="410659"/>
    <lineage>
        <taxon>unclassified sequences</taxon>
        <taxon>metagenomes</taxon>
        <taxon>ecological metagenomes</taxon>
    </lineage>
</organism>
<dbReference type="EMBL" id="MLJW01009105">
    <property type="protein sequence ID" value="OIQ63326.1"/>
    <property type="molecule type" value="Genomic_DNA"/>
</dbReference>
<reference evidence="1" key="1">
    <citation type="submission" date="2016-10" db="EMBL/GenBank/DDBJ databases">
        <title>Sequence of Gallionella enrichment culture.</title>
        <authorList>
            <person name="Poehlein A."/>
            <person name="Muehling M."/>
            <person name="Daniel R."/>
        </authorList>
    </citation>
    <scope>NUCLEOTIDE SEQUENCE</scope>
</reference>
<dbReference type="AlphaFoldDB" id="A0A1J5NX41"/>